<dbReference type="PIRSF" id="PIRSF016487">
    <property type="entry name" value="CYTH_UCP016487"/>
    <property type="match status" value="1"/>
</dbReference>
<evidence type="ECO:0000313" key="4">
    <source>
        <dbReference type="Proteomes" id="UP001139353"/>
    </source>
</evidence>
<gene>
    <name evidence="3" type="ORF">LPC04_05215</name>
</gene>
<dbReference type="Proteomes" id="UP001139353">
    <property type="component" value="Unassembled WGS sequence"/>
</dbReference>
<dbReference type="Pfam" id="PF01928">
    <property type="entry name" value="CYTH"/>
    <property type="match status" value="1"/>
</dbReference>
<evidence type="ECO:0000313" key="3">
    <source>
        <dbReference type="EMBL" id="MCK9685107.1"/>
    </source>
</evidence>
<dbReference type="InterPro" id="IPR023577">
    <property type="entry name" value="CYTH_domain"/>
</dbReference>
<dbReference type="SMART" id="SM01118">
    <property type="entry name" value="CYTH"/>
    <property type="match status" value="1"/>
</dbReference>
<evidence type="ECO:0000259" key="2">
    <source>
        <dbReference type="PROSITE" id="PS51707"/>
    </source>
</evidence>
<evidence type="ECO:0000256" key="1">
    <source>
        <dbReference type="PIRSR" id="PIRSR016487-1"/>
    </source>
</evidence>
<dbReference type="PANTHER" id="PTHR40114">
    <property type="entry name" value="SLR0698 PROTEIN"/>
    <property type="match status" value="1"/>
</dbReference>
<dbReference type="AlphaFoldDB" id="A0A9X1YG58"/>
<dbReference type="InterPro" id="IPR033469">
    <property type="entry name" value="CYTH-like_dom_sf"/>
</dbReference>
<name>A0A9X1YG58_9BURK</name>
<comment type="caution">
    <text evidence="3">The sequence shown here is derived from an EMBL/GenBank/DDBJ whole genome shotgun (WGS) entry which is preliminary data.</text>
</comment>
<keyword evidence="4" id="KW-1185">Reference proteome</keyword>
<dbReference type="Gene3D" id="2.40.320.10">
    <property type="entry name" value="Hypothetical Protein Pfu-838710-001"/>
    <property type="match status" value="1"/>
</dbReference>
<feature type="active site" description="Proton acceptor" evidence="1">
    <location>
        <position position="28"/>
    </location>
</feature>
<accession>A0A9X1YG58</accession>
<dbReference type="PROSITE" id="PS51707">
    <property type="entry name" value="CYTH"/>
    <property type="match status" value="1"/>
</dbReference>
<dbReference type="CDD" id="cd07891">
    <property type="entry name" value="CYTH-like_CthTTM-like_1"/>
    <property type="match status" value="1"/>
</dbReference>
<proteinExistence type="predicted"/>
<feature type="domain" description="CYTH" evidence="2">
    <location>
        <begin position="2"/>
        <end position="146"/>
    </location>
</feature>
<dbReference type="EMBL" id="JAJLJH010000001">
    <property type="protein sequence ID" value="MCK9685107.1"/>
    <property type="molecule type" value="Genomic_DNA"/>
</dbReference>
<dbReference type="PANTHER" id="PTHR40114:SF1">
    <property type="entry name" value="SLR0698 PROTEIN"/>
    <property type="match status" value="1"/>
</dbReference>
<dbReference type="InterPro" id="IPR012042">
    <property type="entry name" value="NeuTTM/CthTTM-like"/>
</dbReference>
<dbReference type="RefSeq" id="WP_275681120.1">
    <property type="nucleotide sequence ID" value="NZ_JAJLJH010000001.1"/>
</dbReference>
<dbReference type="SUPFAM" id="SSF55154">
    <property type="entry name" value="CYTH-like phosphatases"/>
    <property type="match status" value="1"/>
</dbReference>
<protein>
    <submittedName>
        <fullName evidence="3">CYTH domain-containing protein</fullName>
    </submittedName>
</protein>
<organism evidence="3 4">
    <name type="scientific">Scleromatobacter humisilvae</name>
    <dbReference type="NCBI Taxonomy" id="2897159"/>
    <lineage>
        <taxon>Bacteria</taxon>
        <taxon>Pseudomonadati</taxon>
        <taxon>Pseudomonadota</taxon>
        <taxon>Betaproteobacteria</taxon>
        <taxon>Burkholderiales</taxon>
        <taxon>Sphaerotilaceae</taxon>
        <taxon>Scleromatobacter</taxon>
    </lineage>
</organism>
<reference evidence="3" key="1">
    <citation type="submission" date="2021-11" db="EMBL/GenBank/DDBJ databases">
        <title>BS-T2-15 a new species belonging to the Comamonadaceae family isolated from the soil of a French oak forest.</title>
        <authorList>
            <person name="Mieszkin S."/>
            <person name="Alain K."/>
        </authorList>
    </citation>
    <scope>NUCLEOTIDE SEQUENCE</scope>
    <source>
        <strain evidence="3">BS-T2-15</strain>
    </source>
</reference>
<sequence>MGIEIERKFLVVGDGWRAAPAVPYAQGYLNRDKLRTVRVRVVRDQAWLTIKGVSVGATRAEFEYPIPVADAEQLLALCDGPVVRKTRRVIEHAGAKWEVDEFQGDNAGLVVAEIELPSEDAAFERPGWLGAEVTHDARYFNSSLATAPYCTWPEARARA</sequence>